<evidence type="ECO:0000313" key="2">
    <source>
        <dbReference type="EMBL" id="KAK4009673.1"/>
    </source>
</evidence>
<gene>
    <name evidence="2" type="ORF">OUZ56_018819</name>
</gene>
<feature type="compositionally biased region" description="Basic and acidic residues" evidence="1">
    <location>
        <begin position="90"/>
        <end position="103"/>
    </location>
</feature>
<feature type="region of interest" description="Disordered" evidence="1">
    <location>
        <begin position="79"/>
        <end position="142"/>
    </location>
</feature>
<organism evidence="2 3">
    <name type="scientific">Daphnia magna</name>
    <dbReference type="NCBI Taxonomy" id="35525"/>
    <lineage>
        <taxon>Eukaryota</taxon>
        <taxon>Metazoa</taxon>
        <taxon>Ecdysozoa</taxon>
        <taxon>Arthropoda</taxon>
        <taxon>Crustacea</taxon>
        <taxon>Branchiopoda</taxon>
        <taxon>Diplostraca</taxon>
        <taxon>Cladocera</taxon>
        <taxon>Anomopoda</taxon>
        <taxon>Daphniidae</taxon>
        <taxon>Daphnia</taxon>
    </lineage>
</organism>
<protein>
    <submittedName>
        <fullName evidence="2">Uncharacterized protein</fullName>
    </submittedName>
</protein>
<accession>A0ABQ9Z9T9</accession>
<proteinExistence type="predicted"/>
<evidence type="ECO:0000313" key="3">
    <source>
        <dbReference type="Proteomes" id="UP001234178"/>
    </source>
</evidence>
<feature type="compositionally biased region" description="Polar residues" evidence="1">
    <location>
        <begin position="79"/>
        <end position="89"/>
    </location>
</feature>
<comment type="caution">
    <text evidence="2">The sequence shown here is derived from an EMBL/GenBank/DDBJ whole genome shotgun (WGS) entry which is preliminary data.</text>
</comment>
<name>A0ABQ9Z9T9_9CRUS</name>
<feature type="region of interest" description="Disordered" evidence="1">
    <location>
        <begin position="29"/>
        <end position="58"/>
    </location>
</feature>
<keyword evidence="3" id="KW-1185">Reference proteome</keyword>
<evidence type="ECO:0000256" key="1">
    <source>
        <dbReference type="SAM" id="MobiDB-lite"/>
    </source>
</evidence>
<reference evidence="2 3" key="1">
    <citation type="journal article" date="2023" name="Nucleic Acids Res.">
        <title>The hologenome of Daphnia magna reveals possible DNA methylation and microbiome-mediated evolution of the host genome.</title>
        <authorList>
            <person name="Chaturvedi A."/>
            <person name="Li X."/>
            <person name="Dhandapani V."/>
            <person name="Marshall H."/>
            <person name="Kissane S."/>
            <person name="Cuenca-Cambronero M."/>
            <person name="Asole G."/>
            <person name="Calvet F."/>
            <person name="Ruiz-Romero M."/>
            <person name="Marangio P."/>
            <person name="Guigo R."/>
            <person name="Rago D."/>
            <person name="Mirbahai L."/>
            <person name="Eastwood N."/>
            <person name="Colbourne J.K."/>
            <person name="Zhou J."/>
            <person name="Mallon E."/>
            <person name="Orsini L."/>
        </authorList>
    </citation>
    <scope>NUCLEOTIDE SEQUENCE [LARGE SCALE GENOMIC DNA]</scope>
    <source>
        <strain evidence="2">LRV0_1</strain>
    </source>
</reference>
<feature type="compositionally biased region" description="Basic and acidic residues" evidence="1">
    <location>
        <begin position="29"/>
        <end position="45"/>
    </location>
</feature>
<sequence length="142" mass="15831">MHAECLEVDTRKISRPVFFSAAIVTIEKSPSHREKHEDKTNHQRENSTFTDESVVPKSVSGNKTTVNCIFAIPLPESTSENVAVTTSGSEETKREKTSKDFFRPTRLPRRPARAETSGPSGALALNPLLGPHDARRRSTRFK</sequence>
<dbReference type="EMBL" id="JAOYFB010000003">
    <property type="protein sequence ID" value="KAK4009673.1"/>
    <property type="molecule type" value="Genomic_DNA"/>
</dbReference>
<dbReference type="Proteomes" id="UP001234178">
    <property type="component" value="Unassembled WGS sequence"/>
</dbReference>